<comment type="similarity">
    <text evidence="1 3">Belongs to the pseudouridine synthase RsuA family.</text>
</comment>
<dbReference type="AlphaFoldDB" id="A0A1Y6B818"/>
<gene>
    <name evidence="5" type="ORF">SAMN06296036_101332</name>
</gene>
<dbReference type="InterPro" id="IPR018496">
    <property type="entry name" value="PsdUridine_synth_RsuA/RluB_CS"/>
</dbReference>
<sequence length="182" mass="21120">MLNKPDFYLTSHKGDGGKDTVFDLPVLKNVPFKLNTVGRLDYRTEGLLLLSNDGAFIHHLTHPKYKMPRHYYALVNQKLSKDQEAEIKKGITLDDGKTGLVDIRHAQRMNLGKSQGSWYYLTVHEGRNRLVRRIFEHFDIKVVRLIRFGFGDLRLPEDLKPGEYRQLSSEEIAKLKKESQQI</sequence>
<dbReference type="STRING" id="1513793.SAMN06296036_101332"/>
<dbReference type="Gene3D" id="3.30.70.580">
    <property type="entry name" value="Pseudouridine synthase I, catalytic domain, N-terminal subdomain"/>
    <property type="match status" value="1"/>
</dbReference>
<accession>A0A1Y6B818</accession>
<evidence type="ECO:0000313" key="5">
    <source>
        <dbReference type="EMBL" id="SME90060.1"/>
    </source>
</evidence>
<dbReference type="PROSITE" id="PS01149">
    <property type="entry name" value="PSI_RSU"/>
    <property type="match status" value="1"/>
</dbReference>
<evidence type="ECO:0000256" key="3">
    <source>
        <dbReference type="RuleBase" id="RU003887"/>
    </source>
</evidence>
<protein>
    <recommendedName>
        <fullName evidence="3">Pseudouridine synthase</fullName>
        <ecNumber evidence="3">5.4.99.-</ecNumber>
    </recommendedName>
</protein>
<dbReference type="Pfam" id="PF00849">
    <property type="entry name" value="PseudoU_synth_2"/>
    <property type="match status" value="1"/>
</dbReference>
<dbReference type="PANTHER" id="PTHR47683">
    <property type="entry name" value="PSEUDOURIDINE SYNTHASE FAMILY PROTEIN-RELATED"/>
    <property type="match status" value="1"/>
</dbReference>
<dbReference type="InterPro" id="IPR020094">
    <property type="entry name" value="TruA/RsuA/RluB/E/F_N"/>
</dbReference>
<dbReference type="GO" id="GO:0140098">
    <property type="term" value="F:catalytic activity, acting on RNA"/>
    <property type="evidence" value="ECO:0007669"/>
    <property type="project" value="UniProtKB-ARBA"/>
</dbReference>
<organism evidence="5 6">
    <name type="scientific">Pseudobacteriovorax antillogorgiicola</name>
    <dbReference type="NCBI Taxonomy" id="1513793"/>
    <lineage>
        <taxon>Bacteria</taxon>
        <taxon>Pseudomonadati</taxon>
        <taxon>Bdellovibrionota</taxon>
        <taxon>Oligoflexia</taxon>
        <taxon>Oligoflexales</taxon>
        <taxon>Pseudobacteriovoracaceae</taxon>
        <taxon>Pseudobacteriovorax</taxon>
    </lineage>
</organism>
<evidence type="ECO:0000256" key="2">
    <source>
        <dbReference type="ARBA" id="ARBA00023235"/>
    </source>
</evidence>
<reference evidence="6" key="1">
    <citation type="submission" date="2017-04" db="EMBL/GenBank/DDBJ databases">
        <authorList>
            <person name="Varghese N."/>
            <person name="Submissions S."/>
        </authorList>
    </citation>
    <scope>NUCLEOTIDE SEQUENCE [LARGE SCALE GENOMIC DNA]</scope>
    <source>
        <strain evidence="6">RKEM611</strain>
    </source>
</reference>
<evidence type="ECO:0000259" key="4">
    <source>
        <dbReference type="Pfam" id="PF00849"/>
    </source>
</evidence>
<keyword evidence="2 3" id="KW-0413">Isomerase</keyword>
<name>A0A1Y6B818_9BACT</name>
<proteinExistence type="inferred from homology"/>
<dbReference type="EMBL" id="FWZT01000001">
    <property type="protein sequence ID" value="SME90060.1"/>
    <property type="molecule type" value="Genomic_DNA"/>
</dbReference>
<dbReference type="GO" id="GO:0003723">
    <property type="term" value="F:RNA binding"/>
    <property type="evidence" value="ECO:0007669"/>
    <property type="project" value="InterPro"/>
</dbReference>
<dbReference type="InterPro" id="IPR050343">
    <property type="entry name" value="RsuA_PseudoU_synthase"/>
</dbReference>
<dbReference type="NCBIfam" id="TIGR00093">
    <property type="entry name" value="pseudouridine synthase"/>
    <property type="match status" value="1"/>
</dbReference>
<dbReference type="InterPro" id="IPR042092">
    <property type="entry name" value="PsdUridine_s_RsuA/RluB/E/F_cat"/>
</dbReference>
<evidence type="ECO:0000256" key="1">
    <source>
        <dbReference type="ARBA" id="ARBA00008348"/>
    </source>
</evidence>
<keyword evidence="6" id="KW-1185">Reference proteome</keyword>
<dbReference type="InterPro" id="IPR006145">
    <property type="entry name" value="PsdUridine_synth_RsuA/RluA"/>
</dbReference>
<dbReference type="SUPFAM" id="SSF55120">
    <property type="entry name" value="Pseudouridine synthase"/>
    <property type="match status" value="1"/>
</dbReference>
<evidence type="ECO:0000313" key="6">
    <source>
        <dbReference type="Proteomes" id="UP000192907"/>
    </source>
</evidence>
<dbReference type="Proteomes" id="UP000192907">
    <property type="component" value="Unassembled WGS sequence"/>
</dbReference>
<dbReference type="Gene3D" id="3.30.70.1560">
    <property type="entry name" value="Alpha-L RNA-binding motif"/>
    <property type="match status" value="1"/>
</dbReference>
<dbReference type="GO" id="GO:0001522">
    <property type="term" value="P:pseudouridine synthesis"/>
    <property type="evidence" value="ECO:0007669"/>
    <property type="project" value="InterPro"/>
</dbReference>
<dbReference type="InterPro" id="IPR020103">
    <property type="entry name" value="PsdUridine_synth_cat_dom_sf"/>
</dbReference>
<feature type="domain" description="Pseudouridine synthase RsuA/RluA-like" evidence="4">
    <location>
        <begin position="2"/>
        <end position="137"/>
    </location>
</feature>
<dbReference type="PANTHER" id="PTHR47683:SF2">
    <property type="entry name" value="RNA-BINDING S4 DOMAIN-CONTAINING PROTEIN"/>
    <property type="match status" value="1"/>
</dbReference>
<dbReference type="InterPro" id="IPR000748">
    <property type="entry name" value="PsdUridine_synth_RsuA/RluB/E/F"/>
</dbReference>
<dbReference type="GO" id="GO:0006364">
    <property type="term" value="P:rRNA processing"/>
    <property type="evidence" value="ECO:0007669"/>
    <property type="project" value="UniProtKB-ARBA"/>
</dbReference>
<dbReference type="EC" id="5.4.99.-" evidence="3"/>
<dbReference type="GO" id="GO:0009982">
    <property type="term" value="F:pseudouridine synthase activity"/>
    <property type="evidence" value="ECO:0007669"/>
    <property type="project" value="InterPro"/>
</dbReference>